<keyword evidence="4" id="KW-0597">Phosphoprotein</keyword>
<dbReference type="Ensembl" id="ENSBIXT00000051250.1">
    <property type="protein sequence ID" value="ENSBIXP00000023870.1"/>
    <property type="gene ID" value="ENSBIXG00000005686.1"/>
</dbReference>
<keyword evidence="17" id="KW-1185">Reference proteome</keyword>
<evidence type="ECO:0000313" key="17">
    <source>
        <dbReference type="Proteomes" id="UP000314981"/>
    </source>
</evidence>
<dbReference type="CDD" id="cd18558">
    <property type="entry name" value="ABC_6TM_Pgp_ABCB1"/>
    <property type="match status" value="1"/>
</dbReference>
<reference evidence="16" key="2">
    <citation type="submission" date="2025-08" db="UniProtKB">
        <authorList>
            <consortium name="Ensembl"/>
        </authorList>
    </citation>
    <scope>IDENTIFICATION</scope>
</reference>
<evidence type="ECO:0000256" key="13">
    <source>
        <dbReference type="SAM" id="Phobius"/>
    </source>
</evidence>
<evidence type="ECO:0000256" key="2">
    <source>
        <dbReference type="ARBA" id="ARBA00007577"/>
    </source>
</evidence>
<feature type="transmembrane region" description="Helical" evidence="13">
    <location>
        <begin position="78"/>
        <end position="102"/>
    </location>
</feature>
<proteinExistence type="inferred from homology"/>
<dbReference type="FunFam" id="1.20.1560.10:FF:000043">
    <property type="entry name" value="Multidrug resistance protein 1A"/>
    <property type="match status" value="1"/>
</dbReference>
<protein>
    <recommendedName>
        <fullName evidence="18">ATP binding cassette subfamily B member 1</fullName>
    </recommendedName>
</protein>
<name>A0A4W2DX53_BOBOX</name>
<evidence type="ECO:0000256" key="5">
    <source>
        <dbReference type="ARBA" id="ARBA00022692"/>
    </source>
</evidence>
<dbReference type="Proteomes" id="UP000314981">
    <property type="component" value="Chromosome 4"/>
</dbReference>
<evidence type="ECO:0008006" key="18">
    <source>
        <dbReference type="Google" id="ProtNLM"/>
    </source>
</evidence>
<feature type="transmembrane region" description="Helical" evidence="13">
    <location>
        <begin position="286"/>
        <end position="304"/>
    </location>
</feature>
<dbReference type="GO" id="GO:0016887">
    <property type="term" value="F:ATP hydrolysis activity"/>
    <property type="evidence" value="ECO:0007669"/>
    <property type="project" value="InterPro"/>
</dbReference>
<dbReference type="InterPro" id="IPR036640">
    <property type="entry name" value="ABC1_TM_sf"/>
</dbReference>
<dbReference type="InterPro" id="IPR017871">
    <property type="entry name" value="ABC_transporter-like_CS"/>
</dbReference>
<dbReference type="GO" id="GO:0090374">
    <property type="term" value="P:oligopeptide export from mitochondrion"/>
    <property type="evidence" value="ECO:0007669"/>
    <property type="project" value="TreeGrafter"/>
</dbReference>
<evidence type="ECO:0000256" key="6">
    <source>
        <dbReference type="ARBA" id="ARBA00022737"/>
    </source>
</evidence>
<evidence type="ECO:0000256" key="12">
    <source>
        <dbReference type="ARBA" id="ARBA00023180"/>
    </source>
</evidence>
<dbReference type="AlphaFoldDB" id="A0A4W2DX53"/>
<dbReference type="Pfam" id="PF00005">
    <property type="entry name" value="ABC_tran"/>
    <property type="match status" value="2"/>
</dbReference>
<evidence type="ECO:0000256" key="7">
    <source>
        <dbReference type="ARBA" id="ARBA00022741"/>
    </source>
</evidence>
<keyword evidence="7" id="KW-0547">Nucleotide-binding</keyword>
<dbReference type="CDD" id="cd18578">
    <property type="entry name" value="ABC_6TM_Pgp_ABCB1_D2_like"/>
    <property type="match status" value="1"/>
</dbReference>
<dbReference type="InterPro" id="IPR039421">
    <property type="entry name" value="Type_1_exporter"/>
</dbReference>
<evidence type="ECO:0000259" key="14">
    <source>
        <dbReference type="PROSITE" id="PS50893"/>
    </source>
</evidence>
<dbReference type="InterPro" id="IPR003439">
    <property type="entry name" value="ABC_transporter-like_ATP-bd"/>
</dbReference>
<dbReference type="SUPFAM" id="SSF52540">
    <property type="entry name" value="P-loop containing nucleoside triphosphate hydrolases"/>
    <property type="match status" value="2"/>
</dbReference>
<dbReference type="InterPro" id="IPR011527">
    <property type="entry name" value="ABC1_TM_dom"/>
</dbReference>
<feature type="transmembrane region" description="Helical" evidence="13">
    <location>
        <begin position="14"/>
        <end position="37"/>
    </location>
</feature>
<dbReference type="PANTHER" id="PTHR43394">
    <property type="entry name" value="ATP-DEPENDENT PERMEASE MDL1, MITOCHONDRIAL"/>
    <property type="match status" value="1"/>
</dbReference>
<dbReference type="GO" id="GO:0005743">
    <property type="term" value="C:mitochondrial inner membrane"/>
    <property type="evidence" value="ECO:0007669"/>
    <property type="project" value="TreeGrafter"/>
</dbReference>
<feature type="transmembrane region" description="Helical" evidence="13">
    <location>
        <begin position="176"/>
        <end position="197"/>
    </location>
</feature>
<reference evidence="16" key="3">
    <citation type="submission" date="2025-09" db="UniProtKB">
        <authorList>
            <consortium name="Ensembl"/>
        </authorList>
    </citation>
    <scope>IDENTIFICATION</scope>
</reference>
<evidence type="ECO:0000256" key="3">
    <source>
        <dbReference type="ARBA" id="ARBA00022448"/>
    </source>
</evidence>
<keyword evidence="9" id="KW-1278">Translocase</keyword>
<feature type="transmembrane region" description="Helical" evidence="13">
    <location>
        <begin position="152"/>
        <end position="170"/>
    </location>
</feature>
<dbReference type="PROSITE" id="PS50929">
    <property type="entry name" value="ABC_TM1F"/>
    <property type="match status" value="2"/>
</dbReference>
<evidence type="ECO:0000313" key="16">
    <source>
        <dbReference type="Ensembl" id="ENSBIXP00000023870.1"/>
    </source>
</evidence>
<keyword evidence="12" id="KW-0325">Glycoprotein</keyword>
<dbReference type="CDD" id="cd03249">
    <property type="entry name" value="ABC_MTABC3_MDL1_MDL2"/>
    <property type="match status" value="2"/>
</dbReference>
<keyword evidence="10 13" id="KW-1133">Transmembrane helix</keyword>
<organism evidence="16 17">
    <name type="scientific">Bos indicus x Bos taurus</name>
    <name type="common">Hybrid cattle</name>
    <dbReference type="NCBI Taxonomy" id="30522"/>
    <lineage>
        <taxon>Eukaryota</taxon>
        <taxon>Metazoa</taxon>
        <taxon>Chordata</taxon>
        <taxon>Craniata</taxon>
        <taxon>Vertebrata</taxon>
        <taxon>Euteleostomi</taxon>
        <taxon>Mammalia</taxon>
        <taxon>Eutheria</taxon>
        <taxon>Laurasiatheria</taxon>
        <taxon>Artiodactyla</taxon>
        <taxon>Ruminantia</taxon>
        <taxon>Pecora</taxon>
        <taxon>Bovidae</taxon>
        <taxon>Bovinae</taxon>
        <taxon>Bos</taxon>
    </lineage>
</organism>
<accession>A0A4W2DX53</accession>
<evidence type="ECO:0000256" key="10">
    <source>
        <dbReference type="ARBA" id="ARBA00022989"/>
    </source>
</evidence>
<dbReference type="PROSITE" id="PS00211">
    <property type="entry name" value="ABC_TRANSPORTER_1"/>
    <property type="match status" value="1"/>
</dbReference>
<evidence type="ECO:0000256" key="9">
    <source>
        <dbReference type="ARBA" id="ARBA00022967"/>
    </source>
</evidence>
<dbReference type="Gene3D" id="1.20.1560.10">
    <property type="entry name" value="ABC transporter type 1, transmembrane domain"/>
    <property type="match status" value="1"/>
</dbReference>
<feature type="domain" description="ABC transporter" evidence="14">
    <location>
        <begin position="971"/>
        <end position="1209"/>
    </location>
</feature>
<dbReference type="SUPFAM" id="SSF90123">
    <property type="entry name" value="ABC transporter transmembrane region"/>
    <property type="match status" value="2"/>
</dbReference>
<dbReference type="SMART" id="SM00382">
    <property type="entry name" value="AAA"/>
    <property type="match status" value="2"/>
</dbReference>
<keyword evidence="5 13" id="KW-0812">Transmembrane</keyword>
<evidence type="ECO:0000256" key="11">
    <source>
        <dbReference type="ARBA" id="ARBA00023136"/>
    </source>
</evidence>
<keyword evidence="8" id="KW-0067">ATP-binding</keyword>
<dbReference type="InterPro" id="IPR027417">
    <property type="entry name" value="P-loop_NTPase"/>
</dbReference>
<dbReference type="FunFam" id="1.20.1560.10:FF:000046">
    <property type="entry name" value="ATP-binding cassette subfamily B member 11"/>
    <property type="match status" value="1"/>
</dbReference>
<evidence type="ECO:0000256" key="1">
    <source>
        <dbReference type="ARBA" id="ARBA00004141"/>
    </source>
</evidence>
<feature type="transmembrane region" description="Helical" evidence="13">
    <location>
        <begin position="873"/>
        <end position="901"/>
    </location>
</feature>
<dbReference type="PROSITE" id="PS50893">
    <property type="entry name" value="ABC_TRANSPORTER_2"/>
    <property type="match status" value="2"/>
</dbReference>
<keyword evidence="3" id="KW-0813">Transport</keyword>
<feature type="transmembrane region" description="Helical" evidence="13">
    <location>
        <begin position="913"/>
        <end position="931"/>
    </location>
</feature>
<dbReference type="FunFam" id="3.40.50.300:FF:000479">
    <property type="entry name" value="Multidrug resistance protein 1A"/>
    <property type="match status" value="2"/>
</dbReference>
<feature type="domain" description="ABC transmembrane type-1" evidence="15">
    <location>
        <begin position="17"/>
        <end position="315"/>
    </location>
</feature>
<dbReference type="Gene3D" id="3.40.50.300">
    <property type="entry name" value="P-loop containing nucleotide triphosphate hydrolases"/>
    <property type="match status" value="2"/>
</dbReference>
<keyword evidence="6" id="KW-0677">Repeat</keyword>
<keyword evidence="11 13" id="KW-0472">Membrane</keyword>
<dbReference type="Pfam" id="PF00664">
    <property type="entry name" value="ABC_membrane"/>
    <property type="match status" value="2"/>
</dbReference>
<dbReference type="FunFam" id="1.20.1560.10:FF:000187">
    <property type="entry name" value="ATP binding cassette subfamily B member 1"/>
    <property type="match status" value="1"/>
</dbReference>
<dbReference type="GO" id="GO:0005524">
    <property type="term" value="F:ATP binding"/>
    <property type="evidence" value="ECO:0007669"/>
    <property type="project" value="UniProtKB-KW"/>
</dbReference>
<feature type="domain" description="ABC transmembrane type-1" evidence="15">
    <location>
        <begin position="637"/>
        <end position="936"/>
    </location>
</feature>
<evidence type="ECO:0000256" key="4">
    <source>
        <dbReference type="ARBA" id="ARBA00022553"/>
    </source>
</evidence>
<dbReference type="GO" id="GO:0015421">
    <property type="term" value="F:ABC-type oligopeptide transporter activity"/>
    <property type="evidence" value="ECO:0007669"/>
    <property type="project" value="TreeGrafter"/>
</dbReference>
<comment type="similarity">
    <text evidence="2">Belongs to the ABC transporter superfamily. ABCB family. Multidrug resistance exporter (TC 3.A.1.201) subfamily.</text>
</comment>
<dbReference type="PANTHER" id="PTHR43394:SF28">
    <property type="entry name" value="ATP-BINDING CASSETTE SUBFAMILY B MEMBER 1"/>
    <property type="match status" value="1"/>
</dbReference>
<evidence type="ECO:0000256" key="8">
    <source>
        <dbReference type="ARBA" id="ARBA00022840"/>
    </source>
</evidence>
<comment type="subcellular location">
    <subcellularLocation>
        <location evidence="1">Membrane</location>
        <topology evidence="1">Multi-pass membrane protein</topology>
    </subcellularLocation>
</comment>
<sequence>GILSFRYSDWLDRLYIVLGTLAAIIHGTGFPLIMLVFGDMTDSFAGAGNFGNITFSNMTNENGTEYGKKLEKEMTTYAYYYSGIGAGVLIAAYIQVSFWCLAAGRQVHRIRKQFFHAIMQQEIGWFDVHDGELNTRLTNDISKINEGIGDKIGMFFQAMATFFTGFIIGFTEGWKLTLVILAISPVLGLSAAILSSFTDKELLAYAKAGAVAEEVLAAIRTVTAFGGQKKELERYNKNLEEAKRIGIKKAITANISMGAAFLLIYASYALAFWYGTSLVLSGEYSIGQVLTVFFSVLIGAFSVGQASPNIEAFANARGAAYEVFKIIDHKPSIDSYSNTGHKPDNIKGNLEFRNVHFHYPSRNEVKILKGLNLKVGSGQTVALVGNSGCGKSTTVQLMQRLYDPTEGMVSIDGQDIRTINVRYLREIIGVVSQEPVLFATTIAENIRYGREDVTMDEIQKAVKEANAYDFIMKLPNKFDTLVAERGAQLSGGQKQRIAIARALVRNPKILLLDEATSALDTESEAVVQAALDKAREGQTTIVIAHHLSTVRNADVIAGLDDGVIVEEGNHDELMGKRGIYFKLVTMHNNCTSVQSIKISYFPNRFVVIFCVLQDESVPPVSFWRILKLNITEWPYFVVGVCCAIINGALQPGFSVILSRIIGVSGRQALKPGFRLWCPAPALTPRPFPAVSPAAGPLTSLLPVACPSPQGFTFGKAGEILTRRLRYLVFRSMLRQDVSWFDDSKNTTGALTTRLASDAAQVKGAIGSRLAVITQNIANLGTGIIISLIYGWQLTLLLLAIVPILEVTGVLEMKMLSGQALKDKKELEGAGKIATEAIENFRTVVSLTWEERFEYIYAQSLQVPYRNSLRKAHVFGITFAFTQAMMYFSYAGCFQFGAYLVAQGIMEMTPTEDLFSAIVFGAMAVGQVSSFAPDYAKAKVSAAHVINIIEKIPLIDSYSTEGLKPSTVEGNVAFNDVVFNYPTRPDIPVLRGLSLEVKKGQTLALVGNSCCGKGTVIQLLERFYDPLAGTVLIDGKEIKQLNVQWLRAHMGIVSQEPILFDCSIGENIAYGDNSRVVSQEEIERAAKEANIHPFIEMLPDKYNTRVGDKGTQLSGGQKQHIAIARALVRQPHILLLDEATSALDTESEKVVQEALDKAREGRTCIVIAHRLSTIQNADLIVVFQNGRIKEHGTHQQLLAQKGIYFTMVSVQAGTKRQ</sequence>
<feature type="transmembrane region" description="Helical" evidence="13">
    <location>
        <begin position="251"/>
        <end position="274"/>
    </location>
</feature>
<dbReference type="InterPro" id="IPR003593">
    <property type="entry name" value="AAA+_ATPase"/>
</dbReference>
<feature type="domain" description="ABC transporter" evidence="14">
    <location>
        <begin position="350"/>
        <end position="586"/>
    </location>
</feature>
<reference evidence="16 17" key="1">
    <citation type="submission" date="2018-11" db="EMBL/GenBank/DDBJ databases">
        <title>Haplotype-resolved cattle genomes.</title>
        <authorList>
            <person name="Low W.Y."/>
            <person name="Tearle R."/>
            <person name="Bickhart D.M."/>
            <person name="Rosen B.D."/>
            <person name="Koren S."/>
            <person name="Rhie A."/>
            <person name="Hiendleder S."/>
            <person name="Phillippy A.M."/>
            <person name="Smith T.P.L."/>
            <person name="Williams J.L."/>
        </authorList>
    </citation>
    <scope>NUCLEOTIDE SEQUENCE [LARGE SCALE GENOMIC DNA]</scope>
</reference>
<evidence type="ECO:0000259" key="15">
    <source>
        <dbReference type="PROSITE" id="PS50929"/>
    </source>
</evidence>